<evidence type="ECO:0000256" key="1">
    <source>
        <dbReference type="SAM" id="Phobius"/>
    </source>
</evidence>
<dbReference type="AlphaFoldDB" id="A0A4Y7TPW3"/>
<feature type="transmembrane region" description="Helical" evidence="1">
    <location>
        <begin position="315"/>
        <end position="335"/>
    </location>
</feature>
<protein>
    <recommendedName>
        <fullName evidence="4">WW domain-containing protein</fullName>
    </recommendedName>
</protein>
<feature type="transmembrane region" description="Helical" evidence="1">
    <location>
        <begin position="341"/>
        <end position="365"/>
    </location>
</feature>
<comment type="caution">
    <text evidence="2">The sequence shown here is derived from an EMBL/GenBank/DDBJ whole genome shotgun (WGS) entry which is preliminary data.</text>
</comment>
<keyword evidence="1" id="KW-0472">Membrane</keyword>
<reference evidence="2 3" key="1">
    <citation type="journal article" date="2019" name="Nat. Ecol. Evol.">
        <title>Megaphylogeny resolves global patterns of mushroom evolution.</title>
        <authorList>
            <person name="Varga T."/>
            <person name="Krizsan K."/>
            <person name="Foldi C."/>
            <person name="Dima B."/>
            <person name="Sanchez-Garcia M."/>
            <person name="Sanchez-Ramirez S."/>
            <person name="Szollosi G.J."/>
            <person name="Szarkandi J.G."/>
            <person name="Papp V."/>
            <person name="Albert L."/>
            <person name="Andreopoulos W."/>
            <person name="Angelini C."/>
            <person name="Antonin V."/>
            <person name="Barry K.W."/>
            <person name="Bougher N.L."/>
            <person name="Buchanan P."/>
            <person name="Buyck B."/>
            <person name="Bense V."/>
            <person name="Catcheside P."/>
            <person name="Chovatia M."/>
            <person name="Cooper J."/>
            <person name="Damon W."/>
            <person name="Desjardin D."/>
            <person name="Finy P."/>
            <person name="Geml J."/>
            <person name="Haridas S."/>
            <person name="Hughes K."/>
            <person name="Justo A."/>
            <person name="Karasinski D."/>
            <person name="Kautmanova I."/>
            <person name="Kiss B."/>
            <person name="Kocsube S."/>
            <person name="Kotiranta H."/>
            <person name="LaButti K.M."/>
            <person name="Lechner B.E."/>
            <person name="Liimatainen K."/>
            <person name="Lipzen A."/>
            <person name="Lukacs Z."/>
            <person name="Mihaltcheva S."/>
            <person name="Morgado L.N."/>
            <person name="Niskanen T."/>
            <person name="Noordeloos M.E."/>
            <person name="Ohm R.A."/>
            <person name="Ortiz-Santana B."/>
            <person name="Ovrebo C."/>
            <person name="Racz N."/>
            <person name="Riley R."/>
            <person name="Savchenko A."/>
            <person name="Shiryaev A."/>
            <person name="Soop K."/>
            <person name="Spirin V."/>
            <person name="Szebenyi C."/>
            <person name="Tomsovsky M."/>
            <person name="Tulloss R.E."/>
            <person name="Uehling J."/>
            <person name="Grigoriev I.V."/>
            <person name="Vagvolgyi C."/>
            <person name="Papp T."/>
            <person name="Martin F.M."/>
            <person name="Miettinen O."/>
            <person name="Hibbett D.S."/>
            <person name="Nagy L.G."/>
        </authorList>
    </citation>
    <scope>NUCLEOTIDE SEQUENCE [LARGE SCALE GENOMIC DNA]</scope>
    <source>
        <strain evidence="2 3">FP101781</strain>
    </source>
</reference>
<evidence type="ECO:0008006" key="4">
    <source>
        <dbReference type="Google" id="ProtNLM"/>
    </source>
</evidence>
<gene>
    <name evidence="2" type="ORF">FA13DRAFT_1360608</name>
</gene>
<keyword evidence="1" id="KW-1133">Transmembrane helix</keyword>
<accession>A0A4Y7TPW3</accession>
<name>A0A4Y7TPW3_COPMI</name>
<dbReference type="OrthoDB" id="3208379at2759"/>
<organism evidence="2 3">
    <name type="scientific">Coprinellus micaceus</name>
    <name type="common">Glistening ink-cap mushroom</name>
    <name type="synonym">Coprinus micaceus</name>
    <dbReference type="NCBI Taxonomy" id="71717"/>
    <lineage>
        <taxon>Eukaryota</taxon>
        <taxon>Fungi</taxon>
        <taxon>Dikarya</taxon>
        <taxon>Basidiomycota</taxon>
        <taxon>Agaricomycotina</taxon>
        <taxon>Agaricomycetes</taxon>
        <taxon>Agaricomycetidae</taxon>
        <taxon>Agaricales</taxon>
        <taxon>Agaricineae</taxon>
        <taxon>Psathyrellaceae</taxon>
        <taxon>Coprinellus</taxon>
    </lineage>
</organism>
<dbReference type="Proteomes" id="UP000298030">
    <property type="component" value="Unassembled WGS sequence"/>
</dbReference>
<sequence>MTISDAHNEPQRSSTLLNVESTLCYEASIPEGWTLCVHPQGWIYFFNESLKVVTDADIRTPDGLQLVHQCIQEYPIQRLEEEMEVHIYVSSAEKLVGLDNVAVFSLAINHRHCVASYTIEDILEPTVVYLDPRKQNRLRRLYWNYAWNHPTHIPTPPRAIQDAADALTWFYTDNMISGVRSIAPFSKTECDEISSRLKDLALPHHDTSIAKTVFLSWFLREVCSFRDAESYGAYTFKESLRVRQTRSAAQKPPSASLEETNPYAFMLLNLFINTFFFGIPRTYWMHLKHTSEFRGRLVAVQQTWESYIDRLVREYTHFLLISTVLLSATVGFLSIEELTEGARLAASVAALTSMSSIIIGVFSIWRHQANTTTKHSYTYMHNIQHSTFGIPGHAILLSLPPTLLVWSMVAFTVAIVAYIAQGAKSEDQWNRISAATLLAILGVLLLTVLLALYTFSIIWTLQRRRGRAWSLFSSVILPFRRWFVWWREKEPRLVKEMP</sequence>
<dbReference type="EMBL" id="QPFP01000007">
    <property type="protein sequence ID" value="TEB35612.1"/>
    <property type="molecule type" value="Genomic_DNA"/>
</dbReference>
<feature type="transmembrane region" description="Helical" evidence="1">
    <location>
        <begin position="432"/>
        <end position="461"/>
    </location>
</feature>
<evidence type="ECO:0000313" key="2">
    <source>
        <dbReference type="EMBL" id="TEB35612.1"/>
    </source>
</evidence>
<feature type="transmembrane region" description="Helical" evidence="1">
    <location>
        <begin position="263"/>
        <end position="284"/>
    </location>
</feature>
<keyword evidence="1" id="KW-0812">Transmembrane</keyword>
<keyword evidence="3" id="KW-1185">Reference proteome</keyword>
<feature type="transmembrane region" description="Helical" evidence="1">
    <location>
        <begin position="403"/>
        <end position="420"/>
    </location>
</feature>
<proteinExistence type="predicted"/>
<evidence type="ECO:0000313" key="3">
    <source>
        <dbReference type="Proteomes" id="UP000298030"/>
    </source>
</evidence>